<dbReference type="Proteomes" id="UP001557470">
    <property type="component" value="Unassembled WGS sequence"/>
</dbReference>
<evidence type="ECO:0000313" key="4">
    <source>
        <dbReference type="Proteomes" id="UP001557470"/>
    </source>
</evidence>
<name>A0ABD0XDQ5_UMBPY</name>
<dbReference type="InterPro" id="IPR001875">
    <property type="entry name" value="DED_dom"/>
</dbReference>
<sequence length="193" mass="21950">MSEFNRILLRISGELDSEQLERINFLCIGQIGKKKREKITNGFQIFTVLMELNKLGPDNTGFLVSLLKDIGRIDLVEQIKNFERQCPGPLNQLPNNEEQAKLGIATEVITNNLGRKWRVFGRKLGLTEAKLDHISQKHPNDLEEQVVCLLEEWKKKEQAEAKTDTLINALRSCGQNYTADLIETELKKCKASG</sequence>
<evidence type="ECO:0000313" key="3">
    <source>
        <dbReference type="EMBL" id="KAL1007049.1"/>
    </source>
</evidence>
<dbReference type="Pfam" id="PF00531">
    <property type="entry name" value="Death"/>
    <property type="match status" value="1"/>
</dbReference>
<dbReference type="PANTHER" id="PTHR15077">
    <property type="entry name" value="FAS-ASSOCIATING DEATH DOMAIN-CONTAINING PROTEIN FADD"/>
    <property type="match status" value="1"/>
</dbReference>
<dbReference type="CDD" id="cd08336">
    <property type="entry name" value="DED_FADD"/>
    <property type="match status" value="1"/>
</dbReference>
<protein>
    <recommendedName>
        <fullName evidence="5">FADD</fullName>
    </recommendedName>
</protein>
<dbReference type="AlphaFoldDB" id="A0ABD0XDQ5"/>
<dbReference type="Gene3D" id="1.10.533.10">
    <property type="entry name" value="Death Domain, Fas"/>
    <property type="match status" value="2"/>
</dbReference>
<dbReference type="InterPro" id="IPR000488">
    <property type="entry name" value="Death_dom"/>
</dbReference>
<dbReference type="Pfam" id="PF01335">
    <property type="entry name" value="DED"/>
    <property type="match status" value="1"/>
</dbReference>
<dbReference type="PROSITE" id="PS50017">
    <property type="entry name" value="DEATH_DOMAIN"/>
    <property type="match status" value="1"/>
</dbReference>
<proteinExistence type="predicted"/>
<evidence type="ECO:0000259" key="2">
    <source>
        <dbReference type="PROSITE" id="PS50168"/>
    </source>
</evidence>
<keyword evidence="4" id="KW-1185">Reference proteome</keyword>
<accession>A0ABD0XDQ5</accession>
<gene>
    <name evidence="3" type="ORF">UPYG_G00081220</name>
</gene>
<dbReference type="PROSITE" id="PS50168">
    <property type="entry name" value="DED"/>
    <property type="match status" value="1"/>
</dbReference>
<feature type="domain" description="DED" evidence="2">
    <location>
        <begin position="3"/>
        <end position="81"/>
    </location>
</feature>
<dbReference type="InterPro" id="IPR011029">
    <property type="entry name" value="DEATH-like_dom_sf"/>
</dbReference>
<comment type="caution">
    <text evidence="3">The sequence shown here is derived from an EMBL/GenBank/DDBJ whole genome shotgun (WGS) entry which is preliminary data.</text>
</comment>
<dbReference type="EMBL" id="JAGEUA010000002">
    <property type="protein sequence ID" value="KAL1007049.1"/>
    <property type="molecule type" value="Genomic_DNA"/>
</dbReference>
<dbReference type="SUPFAM" id="SSF47986">
    <property type="entry name" value="DEATH domain"/>
    <property type="match status" value="1"/>
</dbReference>
<evidence type="ECO:0008006" key="5">
    <source>
        <dbReference type="Google" id="ProtNLM"/>
    </source>
</evidence>
<feature type="domain" description="Death" evidence="1">
    <location>
        <begin position="102"/>
        <end position="186"/>
    </location>
</feature>
<organism evidence="3 4">
    <name type="scientific">Umbra pygmaea</name>
    <name type="common">Eastern mudminnow</name>
    <dbReference type="NCBI Taxonomy" id="75934"/>
    <lineage>
        <taxon>Eukaryota</taxon>
        <taxon>Metazoa</taxon>
        <taxon>Chordata</taxon>
        <taxon>Craniata</taxon>
        <taxon>Vertebrata</taxon>
        <taxon>Euteleostomi</taxon>
        <taxon>Actinopterygii</taxon>
        <taxon>Neopterygii</taxon>
        <taxon>Teleostei</taxon>
        <taxon>Protacanthopterygii</taxon>
        <taxon>Esociformes</taxon>
        <taxon>Umbridae</taxon>
        <taxon>Umbra</taxon>
    </lineage>
</organism>
<dbReference type="SMART" id="SM00005">
    <property type="entry name" value="DEATH"/>
    <property type="match status" value="1"/>
</dbReference>
<dbReference type="PANTHER" id="PTHR15077:SF10">
    <property type="entry name" value="FAS-ASSOCIATED DEATH DOMAIN PROTEIN"/>
    <property type="match status" value="1"/>
</dbReference>
<dbReference type="FunFam" id="1.10.533.10:FF:000059">
    <property type="entry name" value="Fas-associated via death domain"/>
    <property type="match status" value="1"/>
</dbReference>
<evidence type="ECO:0000259" key="1">
    <source>
        <dbReference type="PROSITE" id="PS50017"/>
    </source>
</evidence>
<dbReference type="SMART" id="SM00031">
    <property type="entry name" value="DED"/>
    <property type="match status" value="1"/>
</dbReference>
<reference evidence="3 4" key="1">
    <citation type="submission" date="2024-06" db="EMBL/GenBank/DDBJ databases">
        <authorList>
            <person name="Pan Q."/>
            <person name="Wen M."/>
            <person name="Jouanno E."/>
            <person name="Zahm M."/>
            <person name="Klopp C."/>
            <person name="Cabau C."/>
            <person name="Louis A."/>
            <person name="Berthelot C."/>
            <person name="Parey E."/>
            <person name="Roest Crollius H."/>
            <person name="Montfort J."/>
            <person name="Robinson-Rechavi M."/>
            <person name="Bouchez O."/>
            <person name="Lampietro C."/>
            <person name="Lopez Roques C."/>
            <person name="Donnadieu C."/>
            <person name="Postlethwait J."/>
            <person name="Bobe J."/>
            <person name="Verreycken H."/>
            <person name="Guiguen Y."/>
        </authorList>
    </citation>
    <scope>NUCLEOTIDE SEQUENCE [LARGE SCALE GENOMIC DNA]</scope>
    <source>
        <strain evidence="3">Up_M1</strain>
        <tissue evidence="3">Testis</tissue>
    </source>
</reference>
<dbReference type="InterPro" id="IPR016729">
    <property type="entry name" value="FADD"/>
</dbReference>